<protein>
    <submittedName>
        <fullName evidence="1">DNA-binding protein</fullName>
    </submittedName>
</protein>
<dbReference type="AlphaFoldDB" id="A0A8T9IGT7"/>
<proteinExistence type="predicted"/>
<keyword evidence="1" id="KW-0238">DNA-binding</keyword>
<evidence type="ECO:0000313" key="1">
    <source>
        <dbReference type="EMBL" id="UNO33006.1"/>
    </source>
</evidence>
<name>A0A8T9IGT7_SALET</name>
<reference evidence="1" key="1">
    <citation type="submission" date="2022-03" db="EMBL/GenBank/DDBJ databases">
        <title>Genome Sequence of a New Salmonella enterica Strain (Salmonella Abeokuta) isolated from Poultry Feed in Nigeria.</title>
        <authorList>
            <person name="Fagbamila I."/>
            <person name="Barco L."/>
            <person name="Monorella C."/>
            <person name="Beld M.V.D."/>
            <person name="Mooijman K."/>
            <person name="Hernandez-Segura A."/>
            <person name="Orsini M."/>
            <person name="Ajayi O."/>
            <person name="Ngulukun S."/>
            <person name="Jambalang A.-R."/>
            <person name="Sati N."/>
            <person name="Emmennaa P."/>
            <person name="Ankeli P."/>
            <person name="Muhammad M."/>
        </authorList>
    </citation>
    <scope>NUCLEOTIDE SEQUENCE</scope>
    <source>
        <strain evidence="1">OG19FER4</strain>
    </source>
</reference>
<dbReference type="GO" id="GO:0003677">
    <property type="term" value="F:DNA binding"/>
    <property type="evidence" value="ECO:0007669"/>
    <property type="project" value="UniProtKB-KW"/>
</dbReference>
<dbReference type="RefSeq" id="WP_242105314.1">
    <property type="nucleotide sequence ID" value="NZ_CP093445.1"/>
</dbReference>
<sequence>MSEIQSFKISSLDSHSIVTVKGLAELLKIKPQTIRAWLCHDRLPNGLPRPKKINNRNCWLMMDVQNYIMDIFSTKND</sequence>
<gene>
    <name evidence="1" type="ORF">MOV10_18145</name>
</gene>
<organism evidence="1">
    <name type="scientific">Salmonella enterica subsp. enterica serovar Abeokuta</name>
    <dbReference type="NCBI Taxonomy" id="2926665"/>
    <lineage>
        <taxon>Bacteria</taxon>
        <taxon>Pseudomonadati</taxon>
        <taxon>Pseudomonadota</taxon>
        <taxon>Gammaproteobacteria</taxon>
        <taxon>Enterobacterales</taxon>
        <taxon>Enterobacteriaceae</taxon>
        <taxon>Salmonella</taxon>
    </lineage>
</organism>
<accession>A0A8T9IGT7</accession>
<dbReference type="EMBL" id="CP093445">
    <property type="protein sequence ID" value="UNO33006.1"/>
    <property type="molecule type" value="Genomic_DNA"/>
</dbReference>